<keyword evidence="5" id="KW-1185">Reference proteome</keyword>
<dbReference type="Gene3D" id="1.10.530.10">
    <property type="match status" value="1"/>
</dbReference>
<feature type="transmembrane region" description="Helical" evidence="2">
    <location>
        <begin position="12"/>
        <end position="38"/>
    </location>
</feature>
<sequence>MARRARRRSSGCATVGLAIAGIGLVVVVLVAVAVVNVISQRTIEASLQRPEVDDRSVFITAIAPLARESMEQTGVPASVTMGQAILESGWGSSGLSNWSGNYFGIKCGDTRSELQADCVARESQEYYDPEEPVSEVSDFRAYHTARDSFRDHGEFLRNTSRYAGAFEHTDDPDEFIRAVREAGYATDPNYSEMVISLMQDYDLYRYDDGEPAGTPVQGDFAGPYRDTGGVNGPLGVPMGPIQSGPVDSTRMIIFDQGVIVESEDEFFTLTGSIWQAYRADAEVRSRLGVPERVEGTEDEQVVTFDGGTLTAVADGPAQVDYN</sequence>
<dbReference type="PANTHER" id="PTHR33308">
    <property type="entry name" value="PEPTIDOGLYCAN HYDROLASE FLGJ"/>
    <property type="match status" value="1"/>
</dbReference>
<dbReference type="OrthoDB" id="3734014at2"/>
<dbReference type="Pfam" id="PF01832">
    <property type="entry name" value="Glucosaminidase"/>
    <property type="match status" value="1"/>
</dbReference>
<organism evidence="4 5">
    <name type="scientific">Naumannella halotolerans</name>
    <dbReference type="NCBI Taxonomy" id="993414"/>
    <lineage>
        <taxon>Bacteria</taxon>
        <taxon>Bacillati</taxon>
        <taxon>Actinomycetota</taxon>
        <taxon>Actinomycetes</taxon>
        <taxon>Propionibacteriales</taxon>
        <taxon>Propionibacteriaceae</taxon>
        <taxon>Naumannella</taxon>
    </lineage>
</organism>
<evidence type="ECO:0000256" key="1">
    <source>
        <dbReference type="ARBA" id="ARBA00022801"/>
    </source>
</evidence>
<accession>A0A4R7JCU9</accession>
<protein>
    <submittedName>
        <fullName evidence="4">Flagellum-specific peptidoglycan hydrolase FlgJ</fullName>
    </submittedName>
</protein>
<keyword evidence="2" id="KW-0472">Membrane</keyword>
<gene>
    <name evidence="4" type="ORF">CLV29_2219</name>
</gene>
<proteinExistence type="predicted"/>
<reference evidence="4 5" key="1">
    <citation type="submission" date="2019-03" db="EMBL/GenBank/DDBJ databases">
        <title>Genomic Encyclopedia of Archaeal and Bacterial Type Strains, Phase II (KMG-II): from individual species to whole genera.</title>
        <authorList>
            <person name="Goeker M."/>
        </authorList>
    </citation>
    <scope>NUCLEOTIDE SEQUENCE [LARGE SCALE GENOMIC DNA]</scope>
    <source>
        <strain evidence="4 5">DSM 24323</strain>
    </source>
</reference>
<evidence type="ECO:0000256" key="2">
    <source>
        <dbReference type="SAM" id="Phobius"/>
    </source>
</evidence>
<dbReference type="Proteomes" id="UP000295371">
    <property type="component" value="Unassembled WGS sequence"/>
</dbReference>
<dbReference type="GO" id="GO:0004040">
    <property type="term" value="F:amidase activity"/>
    <property type="evidence" value="ECO:0007669"/>
    <property type="project" value="InterPro"/>
</dbReference>
<comment type="caution">
    <text evidence="4">The sequence shown here is derived from an EMBL/GenBank/DDBJ whole genome shotgun (WGS) entry which is preliminary data.</text>
</comment>
<name>A0A4R7JCU9_9ACTN</name>
<feature type="domain" description="Mannosyl-glycoprotein endo-beta-N-acetylglucosamidase-like" evidence="3">
    <location>
        <begin position="48"/>
        <end position="207"/>
    </location>
</feature>
<dbReference type="InterPro" id="IPR051056">
    <property type="entry name" value="Glycosyl_Hydrolase_73"/>
</dbReference>
<keyword evidence="2" id="KW-0812">Transmembrane</keyword>
<dbReference type="SMART" id="SM00047">
    <property type="entry name" value="LYZ2"/>
    <property type="match status" value="1"/>
</dbReference>
<dbReference type="RefSeq" id="WP_133754905.1">
    <property type="nucleotide sequence ID" value="NZ_CP171129.1"/>
</dbReference>
<keyword evidence="2" id="KW-1133">Transmembrane helix</keyword>
<dbReference type="EMBL" id="SOAW01000001">
    <property type="protein sequence ID" value="TDT34547.1"/>
    <property type="molecule type" value="Genomic_DNA"/>
</dbReference>
<dbReference type="PANTHER" id="PTHR33308:SF9">
    <property type="entry name" value="PEPTIDOGLYCAN HYDROLASE FLGJ"/>
    <property type="match status" value="1"/>
</dbReference>
<dbReference type="InterPro" id="IPR002901">
    <property type="entry name" value="MGlyc_endo_b_GlcNAc-like_dom"/>
</dbReference>
<evidence type="ECO:0000313" key="4">
    <source>
        <dbReference type="EMBL" id="TDT34547.1"/>
    </source>
</evidence>
<keyword evidence="1 4" id="KW-0378">Hydrolase</keyword>
<evidence type="ECO:0000313" key="5">
    <source>
        <dbReference type="Proteomes" id="UP000295371"/>
    </source>
</evidence>
<evidence type="ECO:0000259" key="3">
    <source>
        <dbReference type="SMART" id="SM00047"/>
    </source>
</evidence>
<dbReference type="PRINTS" id="PR01002">
    <property type="entry name" value="FLGFLGJ"/>
</dbReference>
<dbReference type="AlphaFoldDB" id="A0A4R7JCU9"/>